<dbReference type="AlphaFoldDB" id="A0A2T7T611"/>
<feature type="compositionally biased region" description="Pro residues" evidence="1">
    <location>
        <begin position="97"/>
        <end position="140"/>
    </location>
</feature>
<dbReference type="Proteomes" id="UP000245992">
    <property type="component" value="Unassembled WGS sequence"/>
</dbReference>
<keyword evidence="2" id="KW-1133">Transmembrane helix</keyword>
<dbReference type="SUPFAM" id="SSF49785">
    <property type="entry name" value="Galactose-binding domain-like"/>
    <property type="match status" value="1"/>
</dbReference>
<gene>
    <name evidence="4" type="ORF">Y717_29785</name>
</gene>
<evidence type="ECO:0000256" key="2">
    <source>
        <dbReference type="SAM" id="Phobius"/>
    </source>
</evidence>
<name>A0A2T7T611_9ACTN</name>
<dbReference type="InterPro" id="IPR013222">
    <property type="entry name" value="Glyco_hyd_98_carb-bd"/>
</dbReference>
<evidence type="ECO:0000313" key="5">
    <source>
        <dbReference type="Proteomes" id="UP000245992"/>
    </source>
</evidence>
<protein>
    <recommendedName>
        <fullName evidence="3">Glycosyl hydrolase family 98 putative carbohydrate-binding module domain-containing protein</fullName>
    </recommendedName>
</protein>
<evidence type="ECO:0000313" key="4">
    <source>
        <dbReference type="EMBL" id="PVE10531.1"/>
    </source>
</evidence>
<dbReference type="SMART" id="SM00776">
    <property type="entry name" value="NPCBM"/>
    <property type="match status" value="1"/>
</dbReference>
<dbReference type="Gene3D" id="2.60.120.1060">
    <property type="entry name" value="NPCBM/NEW2 domain"/>
    <property type="match status" value="1"/>
</dbReference>
<dbReference type="InterPro" id="IPR008979">
    <property type="entry name" value="Galactose-bd-like_sf"/>
</dbReference>
<feature type="compositionally biased region" description="Pro residues" evidence="1">
    <location>
        <begin position="43"/>
        <end position="87"/>
    </location>
</feature>
<evidence type="ECO:0000259" key="3">
    <source>
        <dbReference type="SMART" id="SM00776"/>
    </source>
</evidence>
<feature type="non-terminal residue" evidence="4">
    <location>
        <position position="1"/>
    </location>
</feature>
<dbReference type="InterPro" id="IPR038637">
    <property type="entry name" value="NPCBM_sf"/>
</dbReference>
<evidence type="ECO:0000256" key="1">
    <source>
        <dbReference type="SAM" id="MobiDB-lite"/>
    </source>
</evidence>
<keyword evidence="2" id="KW-0812">Transmembrane</keyword>
<organism evidence="4 5">
    <name type="scientific">Streptomyces scopuliridis RB72</name>
    <dbReference type="NCBI Taxonomy" id="1440053"/>
    <lineage>
        <taxon>Bacteria</taxon>
        <taxon>Bacillati</taxon>
        <taxon>Actinomycetota</taxon>
        <taxon>Actinomycetes</taxon>
        <taxon>Kitasatosporales</taxon>
        <taxon>Streptomycetaceae</taxon>
        <taxon>Streptomyces</taxon>
    </lineage>
</organism>
<accession>A0A2T7T611</accession>
<feature type="transmembrane region" description="Helical" evidence="2">
    <location>
        <begin position="18"/>
        <end position="37"/>
    </location>
</feature>
<proteinExistence type="predicted"/>
<keyword evidence="5" id="KW-1185">Reference proteome</keyword>
<dbReference type="EMBL" id="AZSP01000192">
    <property type="protein sequence ID" value="PVE10531.1"/>
    <property type="molecule type" value="Genomic_DNA"/>
</dbReference>
<reference evidence="4 5" key="1">
    <citation type="submission" date="2013-12" db="EMBL/GenBank/DDBJ databases">
        <title>Annotated genome of Streptomyces scopuliridis.</title>
        <authorList>
            <person name="Olson J.B."/>
        </authorList>
    </citation>
    <scope>NUCLEOTIDE SEQUENCE [LARGE SCALE GENOMIC DNA]</scope>
    <source>
        <strain evidence="4 5">RB72</strain>
    </source>
</reference>
<keyword evidence="2" id="KW-0472">Membrane</keyword>
<dbReference type="RefSeq" id="WP_206300668.1">
    <property type="nucleotide sequence ID" value="NZ_AZSP01000192.1"/>
</dbReference>
<dbReference type="PRINTS" id="PR01217">
    <property type="entry name" value="PRICHEXTENSN"/>
</dbReference>
<feature type="region of interest" description="Disordered" evidence="1">
    <location>
        <begin position="37"/>
        <end position="141"/>
    </location>
</feature>
<comment type="caution">
    <text evidence="4">The sequence shown here is derived from an EMBL/GenBank/DDBJ whole genome shotgun (WGS) entry which is preliminary data.</text>
</comment>
<dbReference type="Pfam" id="PF08305">
    <property type="entry name" value="NPCBM"/>
    <property type="match status" value="1"/>
</dbReference>
<feature type="domain" description="Glycosyl hydrolase family 98 putative carbohydrate-binding module" evidence="3">
    <location>
        <begin position="138"/>
        <end position="282"/>
    </location>
</feature>
<sequence length="283" mass="28757">GAAGGAAASEGLGAPVKAGIGGLVAVAAAAGLVFALVNNSGPGQPPKAKPPVAQPLVPQKPAPSPEPPEPAAPKPPPPTPAPTPKPTATPAEKPAEKPAPSPKPTPSRTPAPKPPAKPRPTPPPPPAPKPPPSPKPPPAPAVFQVNQLAYGAFGDGSKPEVRLGASGWLWQRSSVSIGGTRYGHGVTTHSASSVTIDLNRSCSRYEALVGVDDLTMGLGSVRFSLYGDGTRLWRSPVLNGGDAAVPVDVEISGRKTIRLVVEPHTPFDVVALADWARSRISCR</sequence>